<comment type="caution">
    <text evidence="11">The sequence shown here is derived from an EMBL/GenBank/DDBJ whole genome shotgun (WGS) entry which is preliminary data.</text>
</comment>
<feature type="binding site" evidence="7">
    <location>
        <begin position="175"/>
        <end position="177"/>
    </location>
    <ligand>
        <name>substrate</name>
    </ligand>
</feature>
<feature type="domain" description="Pyridoxamine 5'-phosphate oxidase N-terminal" evidence="9">
    <location>
        <begin position="25"/>
        <end position="141"/>
    </location>
</feature>
<evidence type="ECO:0000313" key="12">
    <source>
        <dbReference type="Proteomes" id="UP000630353"/>
    </source>
</evidence>
<evidence type="ECO:0000259" key="10">
    <source>
        <dbReference type="Pfam" id="PF10590"/>
    </source>
</evidence>
<feature type="binding site" evidence="7 8">
    <location>
        <begin position="124"/>
        <end position="125"/>
    </location>
    <ligand>
        <name>FMN</name>
        <dbReference type="ChEBI" id="CHEBI:58210"/>
    </ligand>
</feature>
<evidence type="ECO:0000256" key="3">
    <source>
        <dbReference type="ARBA" id="ARBA00022630"/>
    </source>
</evidence>
<comment type="subunit">
    <text evidence="2 7">Homodimer.</text>
</comment>
<comment type="caution">
    <text evidence="7">Lacks conserved residue(s) required for the propagation of feature annotation.</text>
</comment>
<dbReference type="GO" id="GO:0008615">
    <property type="term" value="P:pyridoxine biosynthetic process"/>
    <property type="evidence" value="ECO:0007669"/>
    <property type="project" value="UniProtKB-UniRule"/>
</dbReference>
<dbReference type="InterPro" id="IPR000659">
    <property type="entry name" value="Pyridox_Oxase"/>
</dbReference>
<dbReference type="InterPro" id="IPR011576">
    <property type="entry name" value="Pyridox_Oxase_N"/>
</dbReference>
<feature type="binding site" evidence="7 8">
    <location>
        <position position="67"/>
    </location>
    <ligand>
        <name>FMN</name>
        <dbReference type="ChEBI" id="CHEBI:58210"/>
    </ligand>
</feature>
<dbReference type="PANTHER" id="PTHR10851">
    <property type="entry name" value="PYRIDOXINE-5-PHOSPHATE OXIDASE"/>
    <property type="match status" value="1"/>
</dbReference>
<proteinExistence type="inferred from homology"/>
<comment type="catalytic activity">
    <reaction evidence="7">
        <text>pyridoxamine 5'-phosphate + O2 + H2O = pyridoxal 5'-phosphate + H2O2 + NH4(+)</text>
        <dbReference type="Rhea" id="RHEA:15817"/>
        <dbReference type="ChEBI" id="CHEBI:15377"/>
        <dbReference type="ChEBI" id="CHEBI:15379"/>
        <dbReference type="ChEBI" id="CHEBI:16240"/>
        <dbReference type="ChEBI" id="CHEBI:28938"/>
        <dbReference type="ChEBI" id="CHEBI:58451"/>
        <dbReference type="ChEBI" id="CHEBI:597326"/>
        <dbReference type="EC" id="1.4.3.5"/>
    </reaction>
</comment>
<dbReference type="EC" id="1.4.3.5" evidence="7"/>
<organism evidence="11 12">
    <name type="scientific">Thalassobaculum fulvum</name>
    <dbReference type="NCBI Taxonomy" id="1633335"/>
    <lineage>
        <taxon>Bacteria</taxon>
        <taxon>Pseudomonadati</taxon>
        <taxon>Pseudomonadota</taxon>
        <taxon>Alphaproteobacteria</taxon>
        <taxon>Rhodospirillales</taxon>
        <taxon>Thalassobaculaceae</taxon>
        <taxon>Thalassobaculum</taxon>
    </lineage>
</organism>
<dbReference type="SUPFAM" id="SSF50475">
    <property type="entry name" value="FMN-binding split barrel"/>
    <property type="match status" value="1"/>
</dbReference>
<reference evidence="11" key="1">
    <citation type="journal article" date="2014" name="Int. J. Syst. Evol. Microbiol.">
        <title>Complete genome sequence of Corynebacterium casei LMG S-19264T (=DSM 44701T), isolated from a smear-ripened cheese.</title>
        <authorList>
            <consortium name="US DOE Joint Genome Institute (JGI-PGF)"/>
            <person name="Walter F."/>
            <person name="Albersmeier A."/>
            <person name="Kalinowski J."/>
            <person name="Ruckert C."/>
        </authorList>
    </citation>
    <scope>NUCLEOTIDE SEQUENCE</scope>
    <source>
        <strain evidence="11">KCTC 42651</strain>
    </source>
</reference>
<dbReference type="InterPro" id="IPR019576">
    <property type="entry name" value="Pyridoxamine_oxidase_dimer_C"/>
</dbReference>
<feature type="binding site" evidence="7">
    <location>
        <position position="111"/>
    </location>
    <ligand>
        <name>substrate</name>
    </ligand>
</feature>
<dbReference type="InterPro" id="IPR012349">
    <property type="entry name" value="Split_barrel_FMN-bd"/>
</dbReference>
<feature type="binding site" evidence="7">
    <location>
        <position position="50"/>
    </location>
    <ligand>
        <name>substrate</name>
    </ligand>
</feature>
<comment type="catalytic activity">
    <reaction evidence="7">
        <text>pyridoxine 5'-phosphate + O2 = pyridoxal 5'-phosphate + H2O2</text>
        <dbReference type="Rhea" id="RHEA:15149"/>
        <dbReference type="ChEBI" id="CHEBI:15379"/>
        <dbReference type="ChEBI" id="CHEBI:16240"/>
        <dbReference type="ChEBI" id="CHEBI:58589"/>
        <dbReference type="ChEBI" id="CHEBI:597326"/>
        <dbReference type="EC" id="1.4.3.5"/>
    </reaction>
</comment>
<dbReference type="GO" id="GO:0010181">
    <property type="term" value="F:FMN binding"/>
    <property type="evidence" value="ECO:0007669"/>
    <property type="project" value="UniProtKB-UniRule"/>
</dbReference>
<dbReference type="Proteomes" id="UP000630353">
    <property type="component" value="Unassembled WGS sequence"/>
</dbReference>
<gene>
    <name evidence="7 11" type="primary">pdxH</name>
    <name evidence="11" type="ORF">GCM10017083_25150</name>
</gene>
<dbReference type="Gene3D" id="2.30.110.10">
    <property type="entry name" value="Electron Transport, Fmn-binding Protein, Chain A"/>
    <property type="match status" value="1"/>
</dbReference>
<dbReference type="InterPro" id="IPR019740">
    <property type="entry name" value="Pyridox_Oxase_CS"/>
</dbReference>
<dbReference type="GO" id="GO:0004733">
    <property type="term" value="F:pyridoxamine phosphate oxidase activity"/>
    <property type="evidence" value="ECO:0007669"/>
    <property type="project" value="UniProtKB-UniRule"/>
</dbReference>
<dbReference type="FunFam" id="2.30.110.10:FF:000020">
    <property type="entry name" value="PNPO isoform 11"/>
    <property type="match status" value="1"/>
</dbReference>
<feature type="binding site" evidence="7 8">
    <location>
        <position position="179"/>
    </location>
    <ligand>
        <name>FMN</name>
        <dbReference type="ChEBI" id="CHEBI:58210"/>
    </ligand>
</feature>
<dbReference type="AlphaFoldDB" id="A0A918XRZ4"/>
<reference evidence="11" key="2">
    <citation type="submission" date="2020-09" db="EMBL/GenBank/DDBJ databases">
        <authorList>
            <person name="Sun Q."/>
            <person name="Kim S."/>
        </authorList>
    </citation>
    <scope>NUCLEOTIDE SEQUENCE</scope>
    <source>
        <strain evidence="11">KCTC 42651</strain>
    </source>
</reference>
<feature type="binding site" evidence="7 8">
    <location>
        <position position="169"/>
    </location>
    <ligand>
        <name>FMN</name>
        <dbReference type="ChEBI" id="CHEBI:58210"/>
    </ligand>
</feature>
<evidence type="ECO:0000256" key="1">
    <source>
        <dbReference type="ARBA" id="ARBA00007301"/>
    </source>
</evidence>
<dbReference type="Pfam" id="PF10590">
    <property type="entry name" value="PNP_phzG_C"/>
    <property type="match status" value="1"/>
</dbReference>
<dbReference type="EMBL" id="BMZS01000005">
    <property type="protein sequence ID" value="GHD51104.1"/>
    <property type="molecule type" value="Genomic_DNA"/>
</dbReference>
<comment type="cofactor">
    <cofactor evidence="7 8">
        <name>FMN</name>
        <dbReference type="ChEBI" id="CHEBI:58210"/>
    </cofactor>
    <text evidence="7 8">Binds 1 FMN per subunit.</text>
</comment>
<evidence type="ECO:0000259" key="9">
    <source>
        <dbReference type="Pfam" id="PF01243"/>
    </source>
</evidence>
<evidence type="ECO:0000256" key="7">
    <source>
        <dbReference type="HAMAP-Rule" id="MF_01629"/>
    </source>
</evidence>
<name>A0A918XRZ4_9PROT</name>
<dbReference type="RefSeq" id="WP_189990009.1">
    <property type="nucleotide sequence ID" value="NZ_BMZS01000005.1"/>
</dbReference>
<dbReference type="NCBIfam" id="NF004231">
    <property type="entry name" value="PRK05679.1"/>
    <property type="match status" value="1"/>
</dbReference>
<dbReference type="PANTHER" id="PTHR10851:SF0">
    <property type="entry name" value="PYRIDOXINE-5'-PHOSPHATE OXIDASE"/>
    <property type="match status" value="1"/>
</dbReference>
<feature type="binding site" evidence="7">
    <location>
        <position position="115"/>
    </location>
    <ligand>
        <name>substrate</name>
    </ligand>
</feature>
<keyword evidence="5 7" id="KW-0560">Oxidoreductase</keyword>
<protein>
    <recommendedName>
        <fullName evidence="7">Pyridoxine/pyridoxamine 5'-phosphate oxidase</fullName>
        <ecNumber evidence="7">1.4.3.5</ecNumber>
    </recommendedName>
    <alternativeName>
        <fullName evidence="7">PNP/PMP oxidase</fullName>
        <shortName evidence="7">PNPOx</shortName>
    </alternativeName>
    <alternativeName>
        <fullName evidence="7">Pyridoxal 5'-phosphate synthase</fullName>
    </alternativeName>
</protein>
<sequence length="198" mass="22615">MFEPKTDDPFEQFRSWFADAEASEPNDANAMTLATADSDGRPSARIVLLKDVDARGFAFYTNTESQKGRQLEVNPFAALCFHWKSLRRQVRVEGPVAGVSDAEADEYYASRPRGSRVGAWASQQSRPLADRPTLLSAVARFEAEYDGKDVPRPPYWSGYRLTPLRIEFWQDGEFRLHDRFLYSRPSDGAPWVMQRLFP</sequence>
<evidence type="ECO:0000256" key="4">
    <source>
        <dbReference type="ARBA" id="ARBA00022643"/>
    </source>
</evidence>
<evidence type="ECO:0000256" key="6">
    <source>
        <dbReference type="ARBA" id="ARBA00023096"/>
    </source>
</evidence>
<feature type="binding site" evidence="7 8">
    <location>
        <begin position="45"/>
        <end position="50"/>
    </location>
    <ligand>
        <name>FMN</name>
        <dbReference type="ChEBI" id="CHEBI:58210"/>
    </ligand>
</feature>
<dbReference type="PROSITE" id="PS01064">
    <property type="entry name" value="PYRIDOX_OXIDASE"/>
    <property type="match status" value="1"/>
</dbReference>
<dbReference type="PIRSF" id="PIRSF000190">
    <property type="entry name" value="Pyd_amn-ph_oxd"/>
    <property type="match status" value="1"/>
</dbReference>
<keyword evidence="6 7" id="KW-0664">Pyridoxine biosynthesis</keyword>
<evidence type="ECO:0000256" key="5">
    <source>
        <dbReference type="ARBA" id="ARBA00023002"/>
    </source>
</evidence>
<comment type="similarity">
    <text evidence="1 7">Belongs to the pyridoxamine 5'-phosphate oxidase family.</text>
</comment>
<dbReference type="HAMAP" id="MF_01629">
    <property type="entry name" value="PdxH"/>
    <property type="match status" value="1"/>
</dbReference>
<comment type="pathway">
    <text evidence="7">Cofactor metabolism; pyridoxal 5'-phosphate salvage; pyridoxal 5'-phosphate from pyridoxine 5'-phosphate: step 1/1.</text>
</comment>
<evidence type="ECO:0000256" key="8">
    <source>
        <dbReference type="PIRSR" id="PIRSR000190-2"/>
    </source>
</evidence>
<keyword evidence="4 7" id="KW-0288">FMN</keyword>
<comment type="pathway">
    <text evidence="7">Cofactor metabolism; pyridoxal 5'-phosphate salvage; pyridoxal 5'-phosphate from pyridoxamine 5'-phosphate: step 1/1.</text>
</comment>
<dbReference type="Pfam" id="PF01243">
    <property type="entry name" value="PNPOx_N"/>
    <property type="match status" value="1"/>
</dbReference>
<dbReference type="NCBIfam" id="TIGR00558">
    <property type="entry name" value="pdxH"/>
    <property type="match status" value="1"/>
</dbReference>
<keyword evidence="3 7" id="KW-0285">Flavoprotein</keyword>
<comment type="function">
    <text evidence="7">Catalyzes the oxidation of either pyridoxine 5'-phosphate (PNP) or pyridoxamine 5'-phosphate (PMP) into pyridoxal 5'-phosphate (PLP).</text>
</comment>
<evidence type="ECO:0000256" key="2">
    <source>
        <dbReference type="ARBA" id="ARBA00011738"/>
    </source>
</evidence>
<feature type="binding site" evidence="7 8">
    <location>
        <begin position="60"/>
        <end position="61"/>
    </location>
    <ligand>
        <name>FMN</name>
        <dbReference type="ChEBI" id="CHEBI:58210"/>
    </ligand>
</feature>
<accession>A0A918XRZ4</accession>
<keyword evidence="12" id="KW-1185">Reference proteome</keyword>
<feature type="binding site" evidence="7">
    <location>
        <position position="107"/>
    </location>
    <ligand>
        <name>substrate</name>
    </ligand>
</feature>
<feature type="domain" description="Pyridoxine 5'-phosphate oxidase dimerisation C-terminal" evidence="10">
    <location>
        <begin position="156"/>
        <end position="198"/>
    </location>
</feature>
<evidence type="ECO:0000313" key="11">
    <source>
        <dbReference type="EMBL" id="GHD51104.1"/>
    </source>
</evidence>
<feature type="binding site" evidence="7 8">
    <location>
        <position position="89"/>
    </location>
    <ligand>
        <name>FMN</name>
        <dbReference type="ChEBI" id="CHEBI:58210"/>
    </ligand>
</feature>